<dbReference type="PANTHER" id="PTHR37316">
    <property type="entry name" value="TEICHOIC ACID GLYCEROL-PHOSPHATE PRIMASE"/>
    <property type="match status" value="1"/>
</dbReference>
<gene>
    <name evidence="8" type="ORF">NDM98_09655</name>
</gene>
<reference evidence="8" key="1">
    <citation type="submission" date="2022-06" db="EMBL/GenBank/DDBJ databases">
        <title>Alkalicoccobacillus porphyridii sp. nov., isolated from a marine red alga, Porphyridium purpureum and reclassification of Shouchella plakortidis and Shouchella gibsonii as Alkalicoccobacillus plakortidis comb. nov. and Alkalicoccobacillus gibsonii comb. nov.</title>
        <authorList>
            <person name="Kim K.H."/>
            <person name="Lee J.K."/>
            <person name="Han D.M."/>
            <person name="Baek J.H."/>
            <person name="Jeon C.O."/>
        </authorList>
    </citation>
    <scope>NUCLEOTIDE SEQUENCE</scope>
    <source>
        <strain evidence="8">DSM 19153</strain>
    </source>
</reference>
<evidence type="ECO:0000313" key="8">
    <source>
        <dbReference type="EMBL" id="MCM2675730.1"/>
    </source>
</evidence>
<evidence type="ECO:0000259" key="7">
    <source>
        <dbReference type="Pfam" id="PF00535"/>
    </source>
</evidence>
<dbReference type="RefSeq" id="WP_251606846.1">
    <property type="nucleotide sequence ID" value="NZ_JAMQJY010000001.1"/>
</dbReference>
<dbReference type="PANTHER" id="PTHR37316:SF3">
    <property type="entry name" value="TEICHOIC ACID GLYCEROL-PHOSPHATE TRANSFERASE"/>
    <property type="match status" value="1"/>
</dbReference>
<dbReference type="SUPFAM" id="SSF53756">
    <property type="entry name" value="UDP-Glycosyltransferase/glycogen phosphorylase"/>
    <property type="match status" value="1"/>
</dbReference>
<evidence type="ECO:0000256" key="1">
    <source>
        <dbReference type="ARBA" id="ARBA00004202"/>
    </source>
</evidence>
<feature type="domain" description="Glycosyltransferase 2-like" evidence="7">
    <location>
        <begin position="5"/>
        <end position="131"/>
    </location>
</feature>
<keyword evidence="9" id="KW-1185">Reference proteome</keyword>
<dbReference type="InterPro" id="IPR001173">
    <property type="entry name" value="Glyco_trans_2-like"/>
</dbReference>
<dbReference type="InterPro" id="IPR043148">
    <property type="entry name" value="TagF_C"/>
</dbReference>
<dbReference type="CDD" id="cd00761">
    <property type="entry name" value="Glyco_tranf_GTA_type"/>
    <property type="match status" value="1"/>
</dbReference>
<dbReference type="SUPFAM" id="SSF53448">
    <property type="entry name" value="Nucleotide-diphospho-sugar transferases"/>
    <property type="match status" value="1"/>
</dbReference>
<dbReference type="Gene3D" id="3.90.550.10">
    <property type="entry name" value="Spore Coat Polysaccharide Biosynthesis Protein SpsA, Chain A"/>
    <property type="match status" value="1"/>
</dbReference>
<dbReference type="InterPro" id="IPR029044">
    <property type="entry name" value="Nucleotide-diphossugar_trans"/>
</dbReference>
<name>A0ABT0XJ30_9BACI</name>
<dbReference type="InterPro" id="IPR007554">
    <property type="entry name" value="Glycerophosphate_synth"/>
</dbReference>
<dbReference type="EMBL" id="JAMQJY010000001">
    <property type="protein sequence ID" value="MCM2675730.1"/>
    <property type="molecule type" value="Genomic_DNA"/>
</dbReference>
<evidence type="ECO:0000256" key="6">
    <source>
        <dbReference type="ARBA" id="ARBA00023136"/>
    </source>
</evidence>
<accession>A0ABT0XJ30</accession>
<evidence type="ECO:0000256" key="5">
    <source>
        <dbReference type="ARBA" id="ARBA00022944"/>
    </source>
</evidence>
<comment type="caution">
    <text evidence="8">The sequence shown here is derived from an EMBL/GenBank/DDBJ whole genome shotgun (WGS) entry which is preliminary data.</text>
</comment>
<comment type="similarity">
    <text evidence="2">Belongs to the CDP-glycerol glycerophosphotransferase family.</text>
</comment>
<proteinExistence type="inferred from homology"/>
<dbReference type="InterPro" id="IPR051612">
    <property type="entry name" value="Teichoic_Acid_Biosynth"/>
</dbReference>
<keyword evidence="3" id="KW-1003">Cell membrane</keyword>
<sequence length="720" mass="85910">MKKVSIITPLYNKDKKYIEACANLLERQIYSDFEWIIVLNEIESEIDVLLHEIKKKFDLKIIIDKSISNVAIARNKGIMNSEGDYLYFMDIDDYIHEHTLYCLVETMKHSSADFVLGSLKKVNVKPSFSTSYGVMMDRLVESRNIKAKSVTRKKMRASCLNILYDMNFILDNRITFNESLSDLSDITFTMPAYEKSTNIVFDKDAQYLKLRRNDAVQFPSLSQRSNRALLYPRSFSLAMKELDSESQISAMLRKRLLYSYHHRFFNSLYDGELDDNRIILLEEWSKAFLVMKLELFYFNRKIHNFEIKNLVDKNFYKAQKIARIRSTAKKIKKMIKKPKTSKRILYLSFLSKKLSVKPNWILYESFLGKNYSDSPKYIYEYLSKEYPDAYKHIWVFNENEKNIPFKAVKVKRFSFKHLYFMARSKFLVNNMRQPLWYVKRQEQIFLETWHGTPLKKLVFDMDDIHSANPNYKLDFYEQSRSWDYLVSANKFSTEVFKRAFLYDNEILEYGYPRNDLLYSSNKDEISLELKQKLGLPIDKKIVLYAPTWRDDEYYKPGQYKFKLTLDLERLREELGKEYFFIIRTHYFIADHLDLENVSDFVYNGSKYDDISELYLLSDILITDYSSVFFDYANLKRPILFFTYDLEKYRDTLRGFYIDLKEDGPGPLIMNNDELINVLKNIDQVNIQYKDRLEKFHNLYCDLDDGQASKRISERVIINSD</sequence>
<protein>
    <submittedName>
        <fullName evidence="8">Bifunctional glycosyltransferase family 2 protein/CDP-glycerol:glycerophosphate glycerophosphotransferase</fullName>
    </submittedName>
</protein>
<evidence type="ECO:0000256" key="3">
    <source>
        <dbReference type="ARBA" id="ARBA00022475"/>
    </source>
</evidence>
<dbReference type="Gene3D" id="3.40.50.11820">
    <property type="match status" value="1"/>
</dbReference>
<comment type="subcellular location">
    <subcellularLocation>
        <location evidence="1">Cell membrane</location>
        <topology evidence="1">Peripheral membrane protein</topology>
    </subcellularLocation>
</comment>
<evidence type="ECO:0000256" key="4">
    <source>
        <dbReference type="ARBA" id="ARBA00022679"/>
    </source>
</evidence>
<dbReference type="Pfam" id="PF04464">
    <property type="entry name" value="Glyphos_transf"/>
    <property type="match status" value="1"/>
</dbReference>
<dbReference type="Proteomes" id="UP001203665">
    <property type="component" value="Unassembled WGS sequence"/>
</dbReference>
<keyword evidence="4" id="KW-0808">Transferase</keyword>
<dbReference type="Pfam" id="PF00535">
    <property type="entry name" value="Glycos_transf_2"/>
    <property type="match status" value="1"/>
</dbReference>
<keyword evidence="6" id="KW-0472">Membrane</keyword>
<evidence type="ECO:0000313" key="9">
    <source>
        <dbReference type="Proteomes" id="UP001203665"/>
    </source>
</evidence>
<organism evidence="8 9">
    <name type="scientific">Alkalicoccobacillus plakortidis</name>
    <dbReference type="NCBI Taxonomy" id="444060"/>
    <lineage>
        <taxon>Bacteria</taxon>
        <taxon>Bacillati</taxon>
        <taxon>Bacillota</taxon>
        <taxon>Bacilli</taxon>
        <taxon>Bacillales</taxon>
        <taxon>Bacillaceae</taxon>
        <taxon>Alkalicoccobacillus</taxon>
    </lineage>
</organism>
<evidence type="ECO:0000256" key="2">
    <source>
        <dbReference type="ARBA" id="ARBA00010488"/>
    </source>
</evidence>
<keyword evidence="5" id="KW-0777">Teichoic acid biosynthesis</keyword>
<dbReference type="InterPro" id="IPR043149">
    <property type="entry name" value="TagF_N"/>
</dbReference>
<dbReference type="Gene3D" id="3.40.50.12580">
    <property type="match status" value="1"/>
</dbReference>